<evidence type="ECO:0000313" key="1">
    <source>
        <dbReference type="EMBL" id="GAG20430.1"/>
    </source>
</evidence>
<protein>
    <submittedName>
        <fullName evidence="1">Uncharacterized protein</fullName>
    </submittedName>
</protein>
<gene>
    <name evidence="1" type="ORF">S01H1_54841</name>
</gene>
<proteinExistence type="predicted"/>
<comment type="caution">
    <text evidence="1">The sequence shown here is derived from an EMBL/GenBank/DDBJ whole genome shotgun (WGS) entry which is preliminary data.</text>
</comment>
<accession>X0VQC4</accession>
<dbReference type="AlphaFoldDB" id="X0VQC4"/>
<name>X0VQC4_9ZZZZ</name>
<reference evidence="1" key="1">
    <citation type="journal article" date="2014" name="Front. Microbiol.">
        <title>High frequency of phylogenetically diverse reductive dehalogenase-homologous genes in deep subseafloor sedimentary metagenomes.</title>
        <authorList>
            <person name="Kawai M."/>
            <person name="Futagami T."/>
            <person name="Toyoda A."/>
            <person name="Takaki Y."/>
            <person name="Nishi S."/>
            <person name="Hori S."/>
            <person name="Arai W."/>
            <person name="Tsubouchi T."/>
            <person name="Morono Y."/>
            <person name="Uchiyama I."/>
            <person name="Ito T."/>
            <person name="Fujiyama A."/>
            <person name="Inagaki F."/>
            <person name="Takami H."/>
        </authorList>
    </citation>
    <scope>NUCLEOTIDE SEQUENCE</scope>
    <source>
        <strain evidence="1">Expedition CK06-06</strain>
    </source>
</reference>
<sequence>MDYAQMRTQSQPWQVDVNDDGDFFSALLADSGGRMVLLGRLADVRVASDTTTMSSIAAGRITDIVDHVSHYSVTVQDERYLERKATIFTEQGIAPGSGSSSEYVGNILFPAGLEPAFDVGSTTAPIGSYGPWRARDPQGVRAETAERRTSLIFVKIIGRATPLGAAFWNEDIRDLIAEDVKVDAIVSQSATAGNFNNLRANIDGTDYELASFDSRRVAGAGDDDEYQTVATVVNQLIEQPIGVWILDSAAALSTDASIS</sequence>
<organism evidence="1">
    <name type="scientific">marine sediment metagenome</name>
    <dbReference type="NCBI Taxonomy" id="412755"/>
    <lineage>
        <taxon>unclassified sequences</taxon>
        <taxon>metagenomes</taxon>
        <taxon>ecological metagenomes</taxon>
    </lineage>
</organism>
<dbReference type="EMBL" id="BARS01035604">
    <property type="protein sequence ID" value="GAG20430.1"/>
    <property type="molecule type" value="Genomic_DNA"/>
</dbReference>
<feature type="non-terminal residue" evidence="1">
    <location>
        <position position="259"/>
    </location>
</feature>